<accession>A0A4Q4KRD6</accession>
<name>A0A4Q4KRD6_9FLAO</name>
<keyword evidence="2" id="KW-1185">Reference proteome</keyword>
<dbReference type="RefSeq" id="WP_130092333.1">
    <property type="nucleotide sequence ID" value="NZ_SETE01000001.1"/>
</dbReference>
<proteinExistence type="predicted"/>
<protein>
    <submittedName>
        <fullName evidence="1">Uncharacterized protein</fullName>
    </submittedName>
</protein>
<comment type="caution">
    <text evidence="1">The sequence shown here is derived from an EMBL/GenBank/DDBJ whole genome shotgun (WGS) entry which is preliminary data.</text>
</comment>
<sequence length="112" mass="12671">MSENNFLLYLEFEKDGQFGLVFGALLSMNENGELVDWFFSDGSANSGNPNGNVSRDFTIQKDTTILIEEASWGNNTISYGFNAEFKIAKNYDDSYSDHLHGEFELKSLSIKY</sequence>
<organism evidence="1 2">
    <name type="scientific">Brumimicrobium glaciale</name>
    <dbReference type="NCBI Taxonomy" id="200475"/>
    <lineage>
        <taxon>Bacteria</taxon>
        <taxon>Pseudomonadati</taxon>
        <taxon>Bacteroidota</taxon>
        <taxon>Flavobacteriia</taxon>
        <taxon>Flavobacteriales</taxon>
        <taxon>Crocinitomicaceae</taxon>
        <taxon>Brumimicrobium</taxon>
    </lineage>
</organism>
<dbReference type="AlphaFoldDB" id="A0A4Q4KRD6"/>
<evidence type="ECO:0000313" key="2">
    <source>
        <dbReference type="Proteomes" id="UP000293952"/>
    </source>
</evidence>
<gene>
    <name evidence="1" type="ORF">ERX46_02935</name>
</gene>
<evidence type="ECO:0000313" key="1">
    <source>
        <dbReference type="EMBL" id="RYM35967.1"/>
    </source>
</evidence>
<reference evidence="1 2" key="1">
    <citation type="submission" date="2019-02" db="EMBL/GenBank/DDBJ databases">
        <title>Genome sequence of the sea-ice species Brumimicrobium glaciale.</title>
        <authorList>
            <person name="Bowman J.P."/>
        </authorList>
    </citation>
    <scope>NUCLEOTIDE SEQUENCE [LARGE SCALE GENOMIC DNA]</scope>
    <source>
        <strain evidence="1 2">IC156</strain>
    </source>
</reference>
<dbReference type="EMBL" id="SETE01000001">
    <property type="protein sequence ID" value="RYM35967.1"/>
    <property type="molecule type" value="Genomic_DNA"/>
</dbReference>
<dbReference type="Proteomes" id="UP000293952">
    <property type="component" value="Unassembled WGS sequence"/>
</dbReference>